<proteinExistence type="predicted"/>
<dbReference type="AlphaFoldDB" id="A0A3N4H6R3"/>
<evidence type="ECO:0000313" key="2">
    <source>
        <dbReference type="Proteomes" id="UP000275078"/>
    </source>
</evidence>
<sequence length="105" mass="11926">MPNNIDRVGHSLELSIKYLTQTICLTIKKLAYNKSPGVRVRKDTGTTGTWWPTTSTAVVNVSLRMQKLIDTNNWHMVANIIDRVSNRLPPHAKANRHQQLVHDAQ</sequence>
<organism evidence="1 2">
    <name type="scientific">Ascobolus immersus RN42</name>
    <dbReference type="NCBI Taxonomy" id="1160509"/>
    <lineage>
        <taxon>Eukaryota</taxon>
        <taxon>Fungi</taxon>
        <taxon>Dikarya</taxon>
        <taxon>Ascomycota</taxon>
        <taxon>Pezizomycotina</taxon>
        <taxon>Pezizomycetes</taxon>
        <taxon>Pezizales</taxon>
        <taxon>Ascobolaceae</taxon>
        <taxon>Ascobolus</taxon>
    </lineage>
</organism>
<dbReference type="Proteomes" id="UP000275078">
    <property type="component" value="Unassembled WGS sequence"/>
</dbReference>
<reference evidence="1 2" key="1">
    <citation type="journal article" date="2018" name="Nat. Ecol. Evol.">
        <title>Pezizomycetes genomes reveal the molecular basis of ectomycorrhizal truffle lifestyle.</title>
        <authorList>
            <person name="Murat C."/>
            <person name="Payen T."/>
            <person name="Noel B."/>
            <person name="Kuo A."/>
            <person name="Morin E."/>
            <person name="Chen J."/>
            <person name="Kohler A."/>
            <person name="Krizsan K."/>
            <person name="Balestrini R."/>
            <person name="Da Silva C."/>
            <person name="Montanini B."/>
            <person name="Hainaut M."/>
            <person name="Levati E."/>
            <person name="Barry K.W."/>
            <person name="Belfiori B."/>
            <person name="Cichocki N."/>
            <person name="Clum A."/>
            <person name="Dockter R.B."/>
            <person name="Fauchery L."/>
            <person name="Guy J."/>
            <person name="Iotti M."/>
            <person name="Le Tacon F."/>
            <person name="Lindquist E.A."/>
            <person name="Lipzen A."/>
            <person name="Malagnac F."/>
            <person name="Mello A."/>
            <person name="Molinier V."/>
            <person name="Miyauchi S."/>
            <person name="Poulain J."/>
            <person name="Riccioni C."/>
            <person name="Rubini A."/>
            <person name="Sitrit Y."/>
            <person name="Splivallo R."/>
            <person name="Traeger S."/>
            <person name="Wang M."/>
            <person name="Zifcakova L."/>
            <person name="Wipf D."/>
            <person name="Zambonelli A."/>
            <person name="Paolocci F."/>
            <person name="Nowrousian M."/>
            <person name="Ottonello S."/>
            <person name="Baldrian P."/>
            <person name="Spatafora J.W."/>
            <person name="Henrissat B."/>
            <person name="Nagy L.G."/>
            <person name="Aury J.M."/>
            <person name="Wincker P."/>
            <person name="Grigoriev I.V."/>
            <person name="Bonfante P."/>
            <person name="Martin F.M."/>
        </authorList>
    </citation>
    <scope>NUCLEOTIDE SEQUENCE [LARGE SCALE GENOMIC DNA]</scope>
    <source>
        <strain evidence="1 2">RN42</strain>
    </source>
</reference>
<gene>
    <name evidence="1" type="ORF">BJ508DRAFT_336979</name>
</gene>
<evidence type="ECO:0000313" key="1">
    <source>
        <dbReference type="EMBL" id="RPA70629.1"/>
    </source>
</evidence>
<dbReference type="EMBL" id="ML120183">
    <property type="protein sequence ID" value="RPA70629.1"/>
    <property type="molecule type" value="Genomic_DNA"/>
</dbReference>
<keyword evidence="2" id="KW-1185">Reference proteome</keyword>
<protein>
    <submittedName>
        <fullName evidence="1">Uncharacterized protein</fullName>
    </submittedName>
</protein>
<accession>A0A3N4H6R3</accession>
<name>A0A3N4H6R3_ASCIM</name>